<evidence type="ECO:0000313" key="5">
    <source>
        <dbReference type="Proteomes" id="UP001183809"/>
    </source>
</evidence>
<sequence>MARRTAAVSVVGLTVLLAATACGRGETVSTRPTAGPRETTAPATGPKASPSASSHAKGAAACGTPHLRWKLTRLDGKRHNTPTALLSATNTASRPCAFDGYPDIDVYVGKGPSVSSKPKKSTSVRLALNAGHAVVFPLFYVATPDRHGSCFIPGDNDPRVSVRPPHAAAHDYGAFAQLTDANGRRVPAQVCGTTIQLGSPQLR</sequence>
<evidence type="ECO:0000256" key="1">
    <source>
        <dbReference type="SAM" id="MobiDB-lite"/>
    </source>
</evidence>
<dbReference type="RefSeq" id="WP_311698079.1">
    <property type="nucleotide sequence ID" value="NZ_JAVREY010000040.1"/>
</dbReference>
<feature type="region of interest" description="Disordered" evidence="1">
    <location>
        <begin position="24"/>
        <end position="62"/>
    </location>
</feature>
<evidence type="ECO:0000256" key="2">
    <source>
        <dbReference type="SAM" id="SignalP"/>
    </source>
</evidence>
<reference evidence="5" key="1">
    <citation type="submission" date="2023-07" db="EMBL/GenBank/DDBJ databases">
        <title>30 novel species of actinomycetes from the DSMZ collection.</title>
        <authorList>
            <person name="Nouioui I."/>
        </authorList>
    </citation>
    <scope>NUCLEOTIDE SEQUENCE [LARGE SCALE GENOMIC DNA]</scope>
    <source>
        <strain evidence="5">DSM 41699</strain>
    </source>
</reference>
<feature type="domain" description="DUF4232" evidence="3">
    <location>
        <begin position="62"/>
        <end position="177"/>
    </location>
</feature>
<feature type="compositionally biased region" description="Low complexity" evidence="1">
    <location>
        <begin position="45"/>
        <end position="61"/>
    </location>
</feature>
<dbReference type="Proteomes" id="UP001183809">
    <property type="component" value="Unassembled WGS sequence"/>
</dbReference>
<evidence type="ECO:0000259" key="3">
    <source>
        <dbReference type="Pfam" id="PF14016"/>
    </source>
</evidence>
<name>A0ABU2U0K8_9ACTN</name>
<dbReference type="InterPro" id="IPR025326">
    <property type="entry name" value="DUF4232"/>
</dbReference>
<keyword evidence="5" id="KW-1185">Reference proteome</keyword>
<feature type="chain" id="PRO_5047494267" evidence="2">
    <location>
        <begin position="22"/>
        <end position="203"/>
    </location>
</feature>
<dbReference type="Pfam" id="PF14016">
    <property type="entry name" value="DUF4232"/>
    <property type="match status" value="1"/>
</dbReference>
<comment type="caution">
    <text evidence="4">The sequence shown here is derived from an EMBL/GenBank/DDBJ whole genome shotgun (WGS) entry which is preliminary data.</text>
</comment>
<evidence type="ECO:0000313" key="4">
    <source>
        <dbReference type="EMBL" id="MDT0466620.1"/>
    </source>
</evidence>
<dbReference type="EMBL" id="JAVREY010000040">
    <property type="protein sequence ID" value="MDT0466620.1"/>
    <property type="molecule type" value="Genomic_DNA"/>
</dbReference>
<feature type="signal peptide" evidence="2">
    <location>
        <begin position="1"/>
        <end position="21"/>
    </location>
</feature>
<keyword evidence="2" id="KW-0732">Signal</keyword>
<dbReference type="PROSITE" id="PS51257">
    <property type="entry name" value="PROKAR_LIPOPROTEIN"/>
    <property type="match status" value="1"/>
</dbReference>
<protein>
    <submittedName>
        <fullName evidence="4">DUF4232 domain-containing protein</fullName>
    </submittedName>
</protein>
<gene>
    <name evidence="4" type="ORF">RM764_27065</name>
</gene>
<organism evidence="4 5">
    <name type="scientific">Streptomyces gibsoniae</name>
    <dbReference type="NCBI Taxonomy" id="3075529"/>
    <lineage>
        <taxon>Bacteria</taxon>
        <taxon>Bacillati</taxon>
        <taxon>Actinomycetota</taxon>
        <taxon>Actinomycetes</taxon>
        <taxon>Kitasatosporales</taxon>
        <taxon>Streptomycetaceae</taxon>
        <taxon>Streptomyces</taxon>
    </lineage>
</organism>
<proteinExistence type="predicted"/>
<accession>A0ABU2U0K8</accession>